<organism evidence="3 4">
    <name type="scientific">Aquibacillus albus</name>
    <dbReference type="NCBI Taxonomy" id="1168171"/>
    <lineage>
        <taxon>Bacteria</taxon>
        <taxon>Bacillati</taxon>
        <taxon>Bacillota</taxon>
        <taxon>Bacilli</taxon>
        <taxon>Bacillales</taxon>
        <taxon>Bacillaceae</taxon>
        <taxon>Aquibacillus</taxon>
    </lineage>
</organism>
<keyword evidence="1" id="KW-0472">Membrane</keyword>
<keyword evidence="1" id="KW-1133">Transmembrane helix</keyword>
<proteinExistence type="predicted"/>
<feature type="transmembrane region" description="Helical" evidence="1">
    <location>
        <begin position="37"/>
        <end position="54"/>
    </location>
</feature>
<dbReference type="CDD" id="cd02549">
    <property type="entry name" value="Peptidase_C39A"/>
    <property type="match status" value="1"/>
</dbReference>
<evidence type="ECO:0000256" key="1">
    <source>
        <dbReference type="SAM" id="Phobius"/>
    </source>
</evidence>
<sequence length="298" mass="33925">MLIFLFLFSILMTFVLISFKRKTTRPILASALRTHTILFGITSIVVLVFIISSYKAAFNSGLNIEQTESFAHAIEHPKPKLQPKLEPVLPLVEQIQFRNSVRLNAPVIGQHPELPRGCEVTSLAMLLQYFNVDVTKMELADKVTKDKTPFKKTEEGIYFGNPAKGFVGDMYSFSTPGLGVYHEPIAKLAREYLGDDIKDFSGGSFYEILQHLNQNRPVWIITNSTYKQLSNDQFETWQTEDGPIRITRKEHSVLVTGYDEEYIYFNDPIRADIRKAPIKGFKEAWVQMGKQAITVVTP</sequence>
<dbReference type="Gene3D" id="3.90.70.10">
    <property type="entry name" value="Cysteine proteinases"/>
    <property type="match status" value="1"/>
</dbReference>
<evidence type="ECO:0000313" key="3">
    <source>
        <dbReference type="EMBL" id="MBM7570898.1"/>
    </source>
</evidence>
<dbReference type="InterPro" id="IPR039563">
    <property type="entry name" value="Peptidase_C39_single_dom"/>
</dbReference>
<keyword evidence="4" id="KW-1185">Reference proteome</keyword>
<gene>
    <name evidence="3" type="ORF">JOC48_001378</name>
</gene>
<dbReference type="RefSeq" id="WP_239584236.1">
    <property type="nucleotide sequence ID" value="NZ_JAFBDR010000006.1"/>
</dbReference>
<keyword evidence="1" id="KW-0812">Transmembrane</keyword>
<dbReference type="PANTHER" id="PTHR37806">
    <property type="entry name" value="LMO0724 PROTEIN"/>
    <property type="match status" value="1"/>
</dbReference>
<evidence type="ECO:0000259" key="2">
    <source>
        <dbReference type="Pfam" id="PF13529"/>
    </source>
</evidence>
<dbReference type="PANTHER" id="PTHR37806:SF1">
    <property type="entry name" value="PEPTIDASE C39-LIKE DOMAIN-CONTAINING PROTEIN"/>
    <property type="match status" value="1"/>
</dbReference>
<reference evidence="3 4" key="1">
    <citation type="submission" date="2021-01" db="EMBL/GenBank/DDBJ databases">
        <title>Genomic Encyclopedia of Type Strains, Phase IV (KMG-IV): sequencing the most valuable type-strain genomes for metagenomic binning, comparative biology and taxonomic classification.</title>
        <authorList>
            <person name="Goeker M."/>
        </authorList>
    </citation>
    <scope>NUCLEOTIDE SEQUENCE [LARGE SCALE GENOMIC DNA]</scope>
    <source>
        <strain evidence="3 4">DSM 23711</strain>
    </source>
</reference>
<dbReference type="InterPro" id="IPR039564">
    <property type="entry name" value="Peptidase_C39-like"/>
</dbReference>
<dbReference type="EMBL" id="JAFBDR010000006">
    <property type="protein sequence ID" value="MBM7570898.1"/>
    <property type="molecule type" value="Genomic_DNA"/>
</dbReference>
<name>A0ABS2MYC6_9BACI</name>
<dbReference type="Pfam" id="PF13529">
    <property type="entry name" value="Peptidase_C39_2"/>
    <property type="match status" value="1"/>
</dbReference>
<feature type="domain" description="Peptidase C39-like" evidence="2">
    <location>
        <begin position="103"/>
        <end position="268"/>
    </location>
</feature>
<accession>A0ABS2MYC6</accession>
<protein>
    <submittedName>
        <fullName evidence="3">Uncharacterized protein YvpB</fullName>
    </submittedName>
</protein>
<evidence type="ECO:0000313" key="4">
    <source>
        <dbReference type="Proteomes" id="UP001296943"/>
    </source>
</evidence>
<comment type="caution">
    <text evidence="3">The sequence shown here is derived from an EMBL/GenBank/DDBJ whole genome shotgun (WGS) entry which is preliminary data.</text>
</comment>
<dbReference type="Proteomes" id="UP001296943">
    <property type="component" value="Unassembled WGS sequence"/>
</dbReference>